<dbReference type="Pfam" id="PF00583">
    <property type="entry name" value="Acetyltransf_1"/>
    <property type="match status" value="1"/>
</dbReference>
<feature type="compositionally biased region" description="Basic and acidic residues" evidence="1">
    <location>
        <begin position="223"/>
        <end position="234"/>
    </location>
</feature>
<name>A0A2K0UHL3_TRIHA</name>
<evidence type="ECO:0000313" key="4">
    <source>
        <dbReference type="Proteomes" id="UP000236290"/>
    </source>
</evidence>
<evidence type="ECO:0000313" key="3">
    <source>
        <dbReference type="EMBL" id="PNP57274.1"/>
    </source>
</evidence>
<organism evidence="3 4">
    <name type="scientific">Trichoderma harzianum</name>
    <name type="common">Hypocrea lixii</name>
    <dbReference type="NCBI Taxonomy" id="5544"/>
    <lineage>
        <taxon>Eukaryota</taxon>
        <taxon>Fungi</taxon>
        <taxon>Dikarya</taxon>
        <taxon>Ascomycota</taxon>
        <taxon>Pezizomycotina</taxon>
        <taxon>Sordariomycetes</taxon>
        <taxon>Hypocreomycetidae</taxon>
        <taxon>Hypocreales</taxon>
        <taxon>Hypocreaceae</taxon>
        <taxon>Trichoderma</taxon>
    </lineage>
</organism>
<dbReference type="PANTHER" id="PTHR42791:SF1">
    <property type="entry name" value="N-ACETYLTRANSFERASE DOMAIN-CONTAINING PROTEIN"/>
    <property type="match status" value="1"/>
</dbReference>
<dbReference type="AlphaFoldDB" id="A0A2K0UHL3"/>
<reference evidence="3 4" key="1">
    <citation type="submission" date="2017-02" db="EMBL/GenBank/DDBJ databases">
        <title>Genomes of Trichoderma spp. with biocontrol activity.</title>
        <authorList>
            <person name="Gardiner D."/>
            <person name="Kazan K."/>
            <person name="Vos C."/>
            <person name="Harvey P."/>
        </authorList>
    </citation>
    <scope>NUCLEOTIDE SEQUENCE [LARGE SCALE GENOMIC DNA]</scope>
    <source>
        <strain evidence="3 4">Tr1</strain>
    </source>
</reference>
<dbReference type="PANTHER" id="PTHR42791">
    <property type="entry name" value="GNAT FAMILY ACETYLTRANSFERASE"/>
    <property type="match status" value="1"/>
</dbReference>
<accession>A0A2K0UHL3</accession>
<feature type="region of interest" description="Disordered" evidence="1">
    <location>
        <begin position="175"/>
        <end position="234"/>
    </location>
</feature>
<dbReference type="Proteomes" id="UP000236290">
    <property type="component" value="Unassembled WGS sequence"/>
</dbReference>
<dbReference type="GO" id="GO:0016747">
    <property type="term" value="F:acyltransferase activity, transferring groups other than amino-acyl groups"/>
    <property type="evidence" value="ECO:0007669"/>
    <property type="project" value="InterPro"/>
</dbReference>
<dbReference type="InterPro" id="IPR000182">
    <property type="entry name" value="GNAT_dom"/>
</dbReference>
<feature type="compositionally biased region" description="Basic and acidic residues" evidence="1">
    <location>
        <begin position="175"/>
        <end position="210"/>
    </location>
</feature>
<comment type="caution">
    <text evidence="3">The sequence shown here is derived from an EMBL/GenBank/DDBJ whole genome shotgun (WGS) entry which is preliminary data.</text>
</comment>
<sequence>MPLKLVPGKPEEVPLMVETYFEAFSQDPIHQRFAPRGTQSARDFWTTSLSAEMRDENNHFLSVWDDSSTPKMFVGFAKWIVPGASPEPLPPADQWPSEGDQQFSVFFFGRLGEMHHEAMGKRPHWYLELVAVKPQYQGKGAASLMLKYGVNKADEDKVECFLDASPAGQPIYESRVHTRDARRESRDASVTEARDVRRETRDARVRDSPRFWKSSVGKSPKSAKTEEAHLRMMK</sequence>
<gene>
    <name evidence="3" type="ORF">THARTR1_02720</name>
</gene>
<protein>
    <recommendedName>
        <fullName evidence="2">N-acetyltransferase domain-containing protein</fullName>
    </recommendedName>
</protein>
<dbReference type="EMBL" id="MTYI01000028">
    <property type="protein sequence ID" value="PNP57274.1"/>
    <property type="molecule type" value="Genomic_DNA"/>
</dbReference>
<feature type="domain" description="N-acetyltransferase" evidence="2">
    <location>
        <begin position="53"/>
        <end position="164"/>
    </location>
</feature>
<dbReference type="SUPFAM" id="SSF55729">
    <property type="entry name" value="Acyl-CoA N-acyltransferases (Nat)"/>
    <property type="match status" value="1"/>
</dbReference>
<evidence type="ECO:0000259" key="2">
    <source>
        <dbReference type="Pfam" id="PF00583"/>
    </source>
</evidence>
<evidence type="ECO:0000256" key="1">
    <source>
        <dbReference type="SAM" id="MobiDB-lite"/>
    </source>
</evidence>
<dbReference type="OrthoDB" id="196847at2759"/>
<dbReference type="InterPro" id="IPR052523">
    <property type="entry name" value="Trichothecene_AcTrans"/>
</dbReference>
<dbReference type="InterPro" id="IPR016181">
    <property type="entry name" value="Acyl_CoA_acyltransferase"/>
</dbReference>
<proteinExistence type="predicted"/>
<dbReference type="CDD" id="cd04301">
    <property type="entry name" value="NAT_SF"/>
    <property type="match status" value="1"/>
</dbReference>
<dbReference type="Gene3D" id="3.40.630.30">
    <property type="match status" value="1"/>
</dbReference>